<reference evidence="1 2" key="1">
    <citation type="journal article" date="2008" name="BMC Genomics">
        <title>The missing link: Bordetella petrii is endowed with both the metabolic versatility of environmental bacteria and virulence traits of pathogenic Bordetellae.</title>
        <authorList>
            <person name="Gross R."/>
            <person name="Guzman C.A."/>
            <person name="Sebaihia M."/>
            <person name="Martins Dos Santos V.A."/>
            <person name="Pieper D.H."/>
            <person name="Koebnik R."/>
            <person name="Lechner M."/>
            <person name="Bartels D."/>
            <person name="Buhrmester J."/>
            <person name="Choudhuri J.V."/>
            <person name="Ebensen T."/>
            <person name="Gaigalat L."/>
            <person name="Herrmann S."/>
            <person name="Khachane A.N."/>
            <person name="Larisch C."/>
            <person name="Link S."/>
            <person name="Linke B."/>
            <person name="Meyer F."/>
            <person name="Mormann S."/>
            <person name="Nakunst D."/>
            <person name="Rueckert C."/>
            <person name="Schneiker-Bekel S."/>
            <person name="Schulze K."/>
            <person name="Vorhoelter F.J."/>
            <person name="Yevsa T."/>
            <person name="Engle J.T."/>
            <person name="Goldman W.E."/>
            <person name="Puehler A."/>
            <person name="Goebel U.B."/>
            <person name="Goesmann A."/>
            <person name="Bloecker H."/>
            <person name="Kaiser O."/>
            <person name="Martinez-Arias R."/>
        </authorList>
    </citation>
    <scope>NUCLEOTIDE SEQUENCE [LARGE SCALE GENOMIC DNA]</scope>
    <source>
        <strain evidence="2">ATCC BAA-461 / DSM 12804 / CCUG 43448 / CIP 107267 / Se-1111R</strain>
    </source>
</reference>
<sequence>MRCACRSARLDARDVLPLPFGKELLLLHTICKLVSLHPKGAVIRVPPARTHVRAGFLLPGGARCFEDVMNKVLWFRRIGAVGAALILAGCAARKTGQAPSPAAPAAAPPQVACTPAEPGSRMVGTWQSNTRPRGVSGEFSALYTLAADGTMTYTTQLKIGKRIRPGLREAGCWQLAEGVLTLQTTRSNGEAVDTADPIYQNRYRVEKADDKRLTLRELRAGGQVVTARRMPPGYHLPY</sequence>
<dbReference type="STRING" id="94624.Bpet0586"/>
<dbReference type="KEGG" id="bpt:Bpet0586"/>
<gene>
    <name evidence="1" type="ordered locus">Bpet0586</name>
</gene>
<organism evidence="1 2">
    <name type="scientific">Bordetella petrii (strain ATCC BAA-461 / DSM 12804 / CCUG 43448 / CIP 107267 / Se-1111R)</name>
    <dbReference type="NCBI Taxonomy" id="340100"/>
    <lineage>
        <taxon>Bacteria</taxon>
        <taxon>Pseudomonadati</taxon>
        <taxon>Pseudomonadota</taxon>
        <taxon>Betaproteobacteria</taxon>
        <taxon>Burkholderiales</taxon>
        <taxon>Alcaligenaceae</taxon>
        <taxon>Bordetella</taxon>
    </lineage>
</organism>
<accession>A9I214</accession>
<evidence type="ECO:0000313" key="2">
    <source>
        <dbReference type="Proteomes" id="UP000001225"/>
    </source>
</evidence>
<keyword evidence="1" id="KW-0449">Lipoprotein</keyword>
<keyword evidence="2" id="KW-1185">Reference proteome</keyword>
<dbReference type="EMBL" id="AM902716">
    <property type="protein sequence ID" value="CAP40918.1"/>
    <property type="molecule type" value="Genomic_DNA"/>
</dbReference>
<evidence type="ECO:0000313" key="1">
    <source>
        <dbReference type="EMBL" id="CAP40918.1"/>
    </source>
</evidence>
<dbReference type="eggNOG" id="ENOG5030150">
    <property type="taxonomic scope" value="Bacteria"/>
</dbReference>
<dbReference type="Proteomes" id="UP000001225">
    <property type="component" value="Chromosome"/>
</dbReference>
<name>A9I214_BORPD</name>
<proteinExistence type="predicted"/>
<protein>
    <submittedName>
        <fullName evidence="1">Lipoprotein</fullName>
    </submittedName>
</protein>
<dbReference type="AlphaFoldDB" id="A9I214"/>